<name>A0A1S3HH47_LINAN</name>
<dbReference type="InterPro" id="IPR000008">
    <property type="entry name" value="C2_dom"/>
</dbReference>
<proteinExistence type="predicted"/>
<dbReference type="PROSITE" id="PS50004">
    <property type="entry name" value="C2"/>
    <property type="match status" value="1"/>
</dbReference>
<dbReference type="InParanoid" id="A0A1S3HH47"/>
<dbReference type="PANTHER" id="PTHR10024">
    <property type="entry name" value="SYNAPTOTAGMIN"/>
    <property type="match status" value="1"/>
</dbReference>
<dbReference type="GO" id="GO:0048791">
    <property type="term" value="P:calcium ion-regulated exocytosis of neurotransmitter"/>
    <property type="evidence" value="ECO:0007669"/>
    <property type="project" value="TreeGrafter"/>
</dbReference>
<dbReference type="AlphaFoldDB" id="A0A1S3HH47"/>
<dbReference type="SMART" id="SM00239">
    <property type="entry name" value="C2"/>
    <property type="match status" value="1"/>
</dbReference>
<dbReference type="GO" id="GO:0030424">
    <property type="term" value="C:axon"/>
    <property type="evidence" value="ECO:0007669"/>
    <property type="project" value="TreeGrafter"/>
</dbReference>
<dbReference type="GO" id="GO:0005509">
    <property type="term" value="F:calcium ion binding"/>
    <property type="evidence" value="ECO:0007669"/>
    <property type="project" value="TreeGrafter"/>
</dbReference>
<dbReference type="GO" id="GO:0005886">
    <property type="term" value="C:plasma membrane"/>
    <property type="evidence" value="ECO:0007669"/>
    <property type="project" value="TreeGrafter"/>
</dbReference>
<dbReference type="Proteomes" id="UP000085678">
    <property type="component" value="Unplaced"/>
</dbReference>
<dbReference type="PANTHER" id="PTHR10024:SF227">
    <property type="entry name" value="SYNAPTOTAGMIN 1"/>
    <property type="match status" value="1"/>
</dbReference>
<dbReference type="GO" id="GO:0001786">
    <property type="term" value="F:phosphatidylserine binding"/>
    <property type="evidence" value="ECO:0007669"/>
    <property type="project" value="TreeGrafter"/>
</dbReference>
<accession>A0A1S3HH47</accession>
<dbReference type="SUPFAM" id="SSF49562">
    <property type="entry name" value="C2 domain (Calcium/lipid-binding domain, CaLB)"/>
    <property type="match status" value="1"/>
</dbReference>
<dbReference type="OrthoDB" id="8954335at2759"/>
<dbReference type="GO" id="GO:0031045">
    <property type="term" value="C:dense core granule"/>
    <property type="evidence" value="ECO:0007669"/>
    <property type="project" value="TreeGrafter"/>
</dbReference>
<dbReference type="GO" id="GO:0030276">
    <property type="term" value="F:clathrin binding"/>
    <property type="evidence" value="ECO:0007669"/>
    <property type="project" value="TreeGrafter"/>
</dbReference>
<evidence type="ECO:0000313" key="2">
    <source>
        <dbReference type="Proteomes" id="UP000085678"/>
    </source>
</evidence>
<dbReference type="GO" id="GO:0005544">
    <property type="term" value="F:calcium-dependent phospholipid binding"/>
    <property type="evidence" value="ECO:0007669"/>
    <property type="project" value="TreeGrafter"/>
</dbReference>
<protein>
    <submittedName>
        <fullName evidence="3">Uncharacterized protein LOC106155220</fullName>
    </submittedName>
</protein>
<sequence>MIRKGQRLFRLATQEIAAVDKKCFVTGQGVVIPYIVPMRLGVTYDFYRETVCPLCIYDDADLSRADVIPGDGLKTNFKIVEKNEDVCSFLNISPALSLKAKLGLVQMDVSANLLQEVKKERSAVVVLGSIEFSTLTETLPVNAVPRSNWQNNHDRGLGTHFVDSITYGGRVVFSMSHTLKSTACKQSISTKLGVDLPKLMSSFLDKTNSSIKTIWKEEIEDSIEKTDINYWSSPGISVKLQKIEDISHALQILREDINVTHSGKGVPISARITPLGMIDRSFPIPAAPAERTLQKLDESYGELKYVQKQIKKLYRRIPGLHVDQRTKDSVTEFAAKIEGILEVFDDVIFNLDLRNLPLSAQCKPAFQAYGVYLPDKYLTEFNEIRDRVLLFSSSLAGKIQLSVKFDGQKITGNILRAVDLPDADIEGHLSKPDPYVRVRLLPDGVFEESAKQSNTSHPVFHQCFEFECEEKELDQKSLLVQVYDTDPFYNDLIGEVRLKMAILKSGDVLEDWYHLEPRLE</sequence>
<evidence type="ECO:0000313" key="3">
    <source>
        <dbReference type="RefSeq" id="XP_013385400.1"/>
    </source>
</evidence>
<dbReference type="InterPro" id="IPR035892">
    <property type="entry name" value="C2_domain_sf"/>
</dbReference>
<dbReference type="RefSeq" id="XP_013385400.1">
    <property type="nucleotide sequence ID" value="XM_013529946.1"/>
</dbReference>
<organism evidence="2 3">
    <name type="scientific">Lingula anatina</name>
    <name type="common">Brachiopod</name>
    <name type="synonym">Lingula unguis</name>
    <dbReference type="NCBI Taxonomy" id="7574"/>
    <lineage>
        <taxon>Eukaryota</taxon>
        <taxon>Metazoa</taxon>
        <taxon>Spiralia</taxon>
        <taxon>Lophotrochozoa</taxon>
        <taxon>Brachiopoda</taxon>
        <taxon>Linguliformea</taxon>
        <taxon>Lingulata</taxon>
        <taxon>Lingulida</taxon>
        <taxon>Linguloidea</taxon>
        <taxon>Lingulidae</taxon>
        <taxon>Lingula</taxon>
    </lineage>
</organism>
<evidence type="ECO:0000259" key="1">
    <source>
        <dbReference type="PROSITE" id="PS50004"/>
    </source>
</evidence>
<dbReference type="KEGG" id="lak:106155220"/>
<dbReference type="GO" id="GO:0030672">
    <property type="term" value="C:synaptic vesicle membrane"/>
    <property type="evidence" value="ECO:0007669"/>
    <property type="project" value="TreeGrafter"/>
</dbReference>
<dbReference type="Pfam" id="PF00168">
    <property type="entry name" value="C2"/>
    <property type="match status" value="1"/>
</dbReference>
<gene>
    <name evidence="3" type="primary">LOC106155220</name>
</gene>
<dbReference type="GO" id="GO:0048488">
    <property type="term" value="P:synaptic vesicle endocytosis"/>
    <property type="evidence" value="ECO:0007669"/>
    <property type="project" value="TreeGrafter"/>
</dbReference>
<dbReference type="STRING" id="7574.A0A1S3HH47"/>
<dbReference type="Gene3D" id="2.60.40.150">
    <property type="entry name" value="C2 domain"/>
    <property type="match status" value="1"/>
</dbReference>
<dbReference type="GO" id="GO:0000149">
    <property type="term" value="F:SNARE binding"/>
    <property type="evidence" value="ECO:0007669"/>
    <property type="project" value="TreeGrafter"/>
</dbReference>
<dbReference type="GeneID" id="106155220"/>
<reference evidence="3" key="1">
    <citation type="submission" date="2025-08" db="UniProtKB">
        <authorList>
            <consortium name="RefSeq"/>
        </authorList>
    </citation>
    <scope>IDENTIFICATION</scope>
    <source>
        <tissue evidence="3">Gonads</tissue>
    </source>
</reference>
<feature type="domain" description="C2" evidence="1">
    <location>
        <begin position="395"/>
        <end position="513"/>
    </location>
</feature>
<keyword evidence="2" id="KW-1185">Reference proteome</keyword>